<dbReference type="Gene3D" id="1.25.40.390">
    <property type="match status" value="1"/>
</dbReference>
<dbReference type="RefSeq" id="WP_184177537.1">
    <property type="nucleotide sequence ID" value="NZ_JACHGF010000009.1"/>
</dbReference>
<dbReference type="InterPro" id="IPR012944">
    <property type="entry name" value="SusD_RagB_dom"/>
</dbReference>
<keyword evidence="5" id="KW-0998">Cell outer membrane</keyword>
<keyword evidence="3 6" id="KW-0732">Signal</keyword>
<evidence type="ECO:0008006" key="11">
    <source>
        <dbReference type="Google" id="ProtNLM"/>
    </source>
</evidence>
<feature type="signal peptide" evidence="6">
    <location>
        <begin position="1"/>
        <end position="21"/>
    </location>
</feature>
<evidence type="ECO:0000256" key="6">
    <source>
        <dbReference type="SAM" id="SignalP"/>
    </source>
</evidence>
<evidence type="ECO:0000259" key="8">
    <source>
        <dbReference type="Pfam" id="PF14322"/>
    </source>
</evidence>
<keyword evidence="4" id="KW-0472">Membrane</keyword>
<evidence type="ECO:0000256" key="5">
    <source>
        <dbReference type="ARBA" id="ARBA00023237"/>
    </source>
</evidence>
<evidence type="ECO:0000256" key="3">
    <source>
        <dbReference type="ARBA" id="ARBA00022729"/>
    </source>
</evidence>
<evidence type="ECO:0000313" key="10">
    <source>
        <dbReference type="Proteomes" id="UP000557307"/>
    </source>
</evidence>
<evidence type="ECO:0000256" key="1">
    <source>
        <dbReference type="ARBA" id="ARBA00004442"/>
    </source>
</evidence>
<dbReference type="Proteomes" id="UP000557307">
    <property type="component" value="Unassembled WGS sequence"/>
</dbReference>
<gene>
    <name evidence="9" type="ORF">HNQ92_004592</name>
</gene>
<dbReference type="Pfam" id="PF14322">
    <property type="entry name" value="SusD-like_3"/>
    <property type="match status" value="1"/>
</dbReference>
<protein>
    <recommendedName>
        <fullName evidence="11">RagB/SusD family nutrient uptake outer membrane protein</fullName>
    </recommendedName>
</protein>
<feature type="chain" id="PRO_5032886060" description="RagB/SusD family nutrient uptake outer membrane protein" evidence="6">
    <location>
        <begin position="22"/>
        <end position="612"/>
    </location>
</feature>
<evidence type="ECO:0000259" key="7">
    <source>
        <dbReference type="Pfam" id="PF07980"/>
    </source>
</evidence>
<proteinExistence type="inferred from homology"/>
<dbReference type="InterPro" id="IPR011990">
    <property type="entry name" value="TPR-like_helical_dom_sf"/>
</dbReference>
<dbReference type="PROSITE" id="PS51257">
    <property type="entry name" value="PROKAR_LIPOPROTEIN"/>
    <property type="match status" value="1"/>
</dbReference>
<comment type="caution">
    <text evidence="9">The sequence shown here is derived from an EMBL/GenBank/DDBJ whole genome shotgun (WGS) entry which is preliminary data.</text>
</comment>
<dbReference type="GO" id="GO:0009279">
    <property type="term" value="C:cell outer membrane"/>
    <property type="evidence" value="ECO:0007669"/>
    <property type="project" value="UniProtKB-SubCell"/>
</dbReference>
<feature type="domain" description="SusD-like N-terminal" evidence="8">
    <location>
        <begin position="98"/>
        <end position="230"/>
    </location>
</feature>
<name>A0A840TXV2_9BACT</name>
<accession>A0A840TXV2</accession>
<comment type="subcellular location">
    <subcellularLocation>
        <location evidence="1">Cell outer membrane</location>
    </subcellularLocation>
</comment>
<sequence>MKRYGINLSSSLICLAMLALSGCNESFLKPKPLSFYEPDVTFQASSSLWATLVACERNMRIEVTGDGAPIITEYIFSEVGVEGTTDKPGPAQDMNLVIRPDAQLNSADYNRIGWYWAEGYRGIRYANAAIGRIDIPTDYSSEAERNHLLGAAYFHRALRYYRLTHQFGDVPLVLVEHSSPKLDFQTTKREVILLKMKEDLEYAQQWVPDAVNKGQVTKGAVSHLLTKVNLALGLFDDAIASASNVIDGGVYRLMTNRFGVDASNPNRNVVWDLHRPENKSLAINTEALLLTIDRLNIDGNTGNPGGLTIMRQALPFWANAGIITPNGNRGTNDQPTVPINQVTAYGRGIGRLRGTPYHTQKIWKDATDLRHAPGNWMNMEDLVYNDPALIGKDDFYGKPLQFRNSAGTVLVADTIRCWFGWPHYKLYVPDPLRPQPQGGHSDWYIFRLAETHLLRAEAYFWKGQLQQAAEDINKVRVRAKATPITASEVNIGTILDERARELFYEEPRKTELTRIAYIFAQTGKVAENGKTYSLANFSDNNYFFDRIIEKNDFYNKGVRTNFGVEFTLSPFHVLWPIPQNAIDANVQGRINQNKGYSGFELNIPPLTEIPQE</sequence>
<evidence type="ECO:0000256" key="2">
    <source>
        <dbReference type="ARBA" id="ARBA00006275"/>
    </source>
</evidence>
<keyword evidence="10" id="KW-1185">Reference proteome</keyword>
<dbReference type="AlphaFoldDB" id="A0A840TXV2"/>
<dbReference type="EMBL" id="JACHGF010000009">
    <property type="protein sequence ID" value="MBB5286432.1"/>
    <property type="molecule type" value="Genomic_DNA"/>
</dbReference>
<dbReference type="Pfam" id="PF07980">
    <property type="entry name" value="SusD_RagB"/>
    <property type="match status" value="1"/>
</dbReference>
<evidence type="ECO:0000313" key="9">
    <source>
        <dbReference type="EMBL" id="MBB5286432.1"/>
    </source>
</evidence>
<dbReference type="SUPFAM" id="SSF48452">
    <property type="entry name" value="TPR-like"/>
    <property type="match status" value="1"/>
</dbReference>
<feature type="domain" description="RagB/SusD" evidence="7">
    <location>
        <begin position="296"/>
        <end position="596"/>
    </location>
</feature>
<comment type="similarity">
    <text evidence="2">Belongs to the SusD family.</text>
</comment>
<organism evidence="9 10">
    <name type="scientific">Rhabdobacter roseus</name>
    <dbReference type="NCBI Taxonomy" id="1655419"/>
    <lineage>
        <taxon>Bacteria</taxon>
        <taxon>Pseudomonadati</taxon>
        <taxon>Bacteroidota</taxon>
        <taxon>Cytophagia</taxon>
        <taxon>Cytophagales</taxon>
        <taxon>Cytophagaceae</taxon>
        <taxon>Rhabdobacter</taxon>
    </lineage>
</organism>
<dbReference type="InterPro" id="IPR033985">
    <property type="entry name" value="SusD-like_N"/>
</dbReference>
<reference evidence="9 10" key="1">
    <citation type="submission" date="2020-08" db="EMBL/GenBank/DDBJ databases">
        <title>Genomic Encyclopedia of Type Strains, Phase IV (KMG-IV): sequencing the most valuable type-strain genomes for metagenomic binning, comparative biology and taxonomic classification.</title>
        <authorList>
            <person name="Goeker M."/>
        </authorList>
    </citation>
    <scope>NUCLEOTIDE SEQUENCE [LARGE SCALE GENOMIC DNA]</scope>
    <source>
        <strain evidence="9 10">DSM 105074</strain>
    </source>
</reference>
<evidence type="ECO:0000256" key="4">
    <source>
        <dbReference type="ARBA" id="ARBA00023136"/>
    </source>
</evidence>